<evidence type="ECO:0000313" key="2">
    <source>
        <dbReference type="Proteomes" id="UP001148662"/>
    </source>
</evidence>
<accession>A0ACC1S5L8</accession>
<name>A0ACC1S5L8_9APHY</name>
<proteinExistence type="predicted"/>
<evidence type="ECO:0000313" key="1">
    <source>
        <dbReference type="EMBL" id="KAJ3532449.1"/>
    </source>
</evidence>
<protein>
    <submittedName>
        <fullName evidence="1">Uncharacterized protein</fullName>
    </submittedName>
</protein>
<comment type="caution">
    <text evidence="1">The sequence shown here is derived from an EMBL/GenBank/DDBJ whole genome shotgun (WGS) entry which is preliminary data.</text>
</comment>
<gene>
    <name evidence="1" type="ORF">NM688_g7421</name>
</gene>
<keyword evidence="2" id="KW-1185">Reference proteome</keyword>
<organism evidence="1 2">
    <name type="scientific">Phlebia brevispora</name>
    <dbReference type="NCBI Taxonomy" id="194682"/>
    <lineage>
        <taxon>Eukaryota</taxon>
        <taxon>Fungi</taxon>
        <taxon>Dikarya</taxon>
        <taxon>Basidiomycota</taxon>
        <taxon>Agaricomycotina</taxon>
        <taxon>Agaricomycetes</taxon>
        <taxon>Polyporales</taxon>
        <taxon>Meruliaceae</taxon>
        <taxon>Phlebia</taxon>
    </lineage>
</organism>
<dbReference type="EMBL" id="JANHOG010001731">
    <property type="protein sequence ID" value="KAJ3532449.1"/>
    <property type="molecule type" value="Genomic_DNA"/>
</dbReference>
<reference evidence="1" key="1">
    <citation type="submission" date="2022-07" db="EMBL/GenBank/DDBJ databases">
        <title>Genome Sequence of Phlebia brevispora.</title>
        <authorList>
            <person name="Buettner E."/>
        </authorList>
    </citation>
    <scope>NUCLEOTIDE SEQUENCE</scope>
    <source>
        <strain evidence="1">MPL23</strain>
    </source>
</reference>
<dbReference type="Proteomes" id="UP001148662">
    <property type="component" value="Unassembled WGS sequence"/>
</dbReference>
<sequence length="489" mass="54609">MSPNSTKSVHSKEELDLENVPTKEPGYDVDDEFGGHEARRKLERKLVRKLDLRMSILIIIYILNYIDRNNASAARLRGLESDLNLKGQDFATLLSILYVGYILMQIPSNMLLNYIGRPSIYLPCCMIIWGMISCLTGVTKDFVGALLTRFFLGFVEAAFFPGALFLLSKWYTRKELGVRTALLSCGSLISNAFGSLIASGILDGMQGKLGHAAWRWLFYIEGALTIFAATCAIFILPDFPSTSSRWLSPLEVKLSELRMEEDVGVGDESETESGGRAHGLIMAVTDWKVWWLSLALTSMVVSLSFNAYFPTLTATLGYNPTVTLLLCAPPWGFATIVAFIVTRHSDRVGERFYHIAIPLVFGIIGFIIAIATMDLAARYVALFLMAQSYAGFITFLTWISNSIPRPPSKRAVAIALINAFSQLGNIAGSYVWPSMWGPTYRNSYAICIATNGFCIIMCYVFKKHLEHLNKKAEIKEQTERRPAGFRYFT</sequence>